<dbReference type="EMBL" id="ABOX02000003">
    <property type="protein sequence ID" value="EEF62864.1"/>
    <property type="molecule type" value="Genomic_DNA"/>
</dbReference>
<gene>
    <name evidence="2" type="ORF">Cflav_PD5499</name>
</gene>
<dbReference type="OrthoDB" id="190787at2"/>
<dbReference type="CDD" id="cd00038">
    <property type="entry name" value="CAP_ED"/>
    <property type="match status" value="1"/>
</dbReference>
<dbReference type="AlphaFoldDB" id="B9XBH9"/>
<dbReference type="GO" id="GO:0003700">
    <property type="term" value="F:DNA-binding transcription factor activity"/>
    <property type="evidence" value="ECO:0007669"/>
    <property type="project" value="TreeGrafter"/>
</dbReference>
<dbReference type="InterPro" id="IPR014710">
    <property type="entry name" value="RmlC-like_jellyroll"/>
</dbReference>
<comment type="caution">
    <text evidence="2">The sequence shown here is derived from an EMBL/GenBank/DDBJ whole genome shotgun (WGS) entry which is preliminary data.</text>
</comment>
<accession>B9XBH9</accession>
<evidence type="ECO:0000313" key="2">
    <source>
        <dbReference type="EMBL" id="EEF62864.1"/>
    </source>
</evidence>
<name>B9XBH9_PEDPL</name>
<dbReference type="InterPro" id="IPR000595">
    <property type="entry name" value="cNMP-bd_dom"/>
</dbReference>
<proteinExistence type="predicted"/>
<dbReference type="Gene3D" id="2.60.120.10">
    <property type="entry name" value="Jelly Rolls"/>
    <property type="match status" value="1"/>
</dbReference>
<sequence>MPAKSTIHNPGASSVPLLEQHPFLQGMSAHQVKILGDCSRQAHFEPGELMFRAGDPADRFYLIQKGKVALESRTQDKANQLIQNIEAGEVLGWSWMFPPCFWHFDARALESTDAMYIQGKLLREECESDHDLGYELYKRMAEVMLSRLQATRRRLLKFEGNPNLENKKAG</sequence>
<dbReference type="STRING" id="320771.Cflav_PD5499"/>
<dbReference type="PANTHER" id="PTHR24567:SF74">
    <property type="entry name" value="HTH-TYPE TRANSCRIPTIONAL REGULATOR ARCR"/>
    <property type="match status" value="1"/>
</dbReference>
<reference evidence="2 3" key="1">
    <citation type="journal article" date="2011" name="J. Bacteriol.">
        <title>Genome sequence of 'Pedosphaera parvula' Ellin514, an aerobic Verrucomicrobial isolate from pasture soil.</title>
        <authorList>
            <person name="Kant R."/>
            <person name="van Passel M.W."/>
            <person name="Sangwan P."/>
            <person name="Palva A."/>
            <person name="Lucas S."/>
            <person name="Copeland A."/>
            <person name="Lapidus A."/>
            <person name="Glavina Del Rio T."/>
            <person name="Dalin E."/>
            <person name="Tice H."/>
            <person name="Bruce D."/>
            <person name="Goodwin L."/>
            <person name="Pitluck S."/>
            <person name="Chertkov O."/>
            <person name="Larimer F.W."/>
            <person name="Land M.L."/>
            <person name="Hauser L."/>
            <person name="Brettin T.S."/>
            <person name="Detter J.C."/>
            <person name="Han S."/>
            <person name="de Vos W.M."/>
            <person name="Janssen P.H."/>
            <person name="Smidt H."/>
        </authorList>
    </citation>
    <scope>NUCLEOTIDE SEQUENCE [LARGE SCALE GENOMIC DNA]</scope>
    <source>
        <strain evidence="2 3">Ellin514</strain>
    </source>
</reference>
<dbReference type="InterPro" id="IPR050397">
    <property type="entry name" value="Env_Response_Regulators"/>
</dbReference>
<dbReference type="PROSITE" id="PS50042">
    <property type="entry name" value="CNMP_BINDING_3"/>
    <property type="match status" value="1"/>
</dbReference>
<dbReference type="Pfam" id="PF00027">
    <property type="entry name" value="cNMP_binding"/>
    <property type="match status" value="1"/>
</dbReference>
<dbReference type="SMART" id="SM00100">
    <property type="entry name" value="cNMP"/>
    <property type="match status" value="1"/>
</dbReference>
<dbReference type="GO" id="GO:0005829">
    <property type="term" value="C:cytosol"/>
    <property type="evidence" value="ECO:0007669"/>
    <property type="project" value="TreeGrafter"/>
</dbReference>
<protein>
    <submittedName>
        <fullName evidence="2">Cyclic nucleotide-binding protein</fullName>
    </submittedName>
</protein>
<dbReference type="Proteomes" id="UP000003688">
    <property type="component" value="Unassembled WGS sequence"/>
</dbReference>
<dbReference type="InterPro" id="IPR018490">
    <property type="entry name" value="cNMP-bd_dom_sf"/>
</dbReference>
<feature type="domain" description="Cyclic nucleotide-binding" evidence="1">
    <location>
        <begin position="23"/>
        <end position="92"/>
    </location>
</feature>
<organism evidence="2 3">
    <name type="scientific">Pedosphaera parvula (strain Ellin514)</name>
    <dbReference type="NCBI Taxonomy" id="320771"/>
    <lineage>
        <taxon>Bacteria</taxon>
        <taxon>Pseudomonadati</taxon>
        <taxon>Verrucomicrobiota</taxon>
        <taxon>Pedosphaerae</taxon>
        <taxon>Pedosphaerales</taxon>
        <taxon>Pedosphaeraceae</taxon>
        <taxon>Pedosphaera</taxon>
    </lineage>
</organism>
<dbReference type="RefSeq" id="WP_007413177.1">
    <property type="nucleotide sequence ID" value="NZ_ABOX02000003.1"/>
</dbReference>
<dbReference type="SUPFAM" id="SSF51206">
    <property type="entry name" value="cAMP-binding domain-like"/>
    <property type="match status" value="1"/>
</dbReference>
<evidence type="ECO:0000313" key="3">
    <source>
        <dbReference type="Proteomes" id="UP000003688"/>
    </source>
</evidence>
<dbReference type="PANTHER" id="PTHR24567">
    <property type="entry name" value="CRP FAMILY TRANSCRIPTIONAL REGULATORY PROTEIN"/>
    <property type="match status" value="1"/>
</dbReference>
<evidence type="ECO:0000259" key="1">
    <source>
        <dbReference type="PROSITE" id="PS50042"/>
    </source>
</evidence>
<keyword evidence="3" id="KW-1185">Reference proteome</keyword>